<evidence type="ECO:0000313" key="2">
    <source>
        <dbReference type="Proteomes" id="UP001261624"/>
    </source>
</evidence>
<dbReference type="RefSeq" id="WP_311682821.1">
    <property type="nucleotide sequence ID" value="NZ_JAVRHM010000005.1"/>
</dbReference>
<organism evidence="1 2">
    <name type="scientific">Autumnicola patrickiae</name>
    <dbReference type="NCBI Taxonomy" id="3075591"/>
    <lineage>
        <taxon>Bacteria</taxon>
        <taxon>Pseudomonadati</taxon>
        <taxon>Bacteroidota</taxon>
        <taxon>Flavobacteriia</taxon>
        <taxon>Flavobacteriales</taxon>
        <taxon>Flavobacteriaceae</taxon>
        <taxon>Autumnicola</taxon>
    </lineage>
</organism>
<reference evidence="1 2" key="1">
    <citation type="submission" date="2023-09" db="EMBL/GenBank/DDBJ databases">
        <authorList>
            <person name="Rey-Velasco X."/>
        </authorList>
    </citation>
    <scope>NUCLEOTIDE SEQUENCE [LARGE SCALE GENOMIC DNA]</scope>
    <source>
        <strain evidence="1 2">F188</strain>
    </source>
</reference>
<comment type="caution">
    <text evidence="1">The sequence shown here is derived from an EMBL/GenBank/DDBJ whole genome shotgun (WGS) entry which is preliminary data.</text>
</comment>
<accession>A0ABU3E023</accession>
<proteinExistence type="predicted"/>
<dbReference type="Proteomes" id="UP001261624">
    <property type="component" value="Unassembled WGS sequence"/>
</dbReference>
<protein>
    <submittedName>
        <fullName evidence="1">Uncharacterized protein</fullName>
    </submittedName>
</protein>
<evidence type="ECO:0000313" key="1">
    <source>
        <dbReference type="EMBL" id="MDT0689349.1"/>
    </source>
</evidence>
<dbReference type="EMBL" id="JAVRHM010000005">
    <property type="protein sequence ID" value="MDT0689349.1"/>
    <property type="molecule type" value="Genomic_DNA"/>
</dbReference>
<sequence>MSQLTEHIVYATYSALDEEAKEAFIRLIEEDKKKYSRKKPKRKSVYDKLPAKFHPDNIEMLVAEIMHS</sequence>
<name>A0ABU3E023_9FLAO</name>
<gene>
    <name evidence="1" type="ORF">RM549_06100</name>
</gene>
<keyword evidence="2" id="KW-1185">Reference proteome</keyword>